<dbReference type="Proteomes" id="UP000478052">
    <property type="component" value="Unassembled WGS sequence"/>
</dbReference>
<feature type="region of interest" description="Disordered" evidence="2">
    <location>
        <begin position="285"/>
        <end position="370"/>
    </location>
</feature>
<dbReference type="InterPro" id="IPR036875">
    <property type="entry name" value="Znf_CCHC_sf"/>
</dbReference>
<evidence type="ECO:0000256" key="2">
    <source>
        <dbReference type="SAM" id="MobiDB-lite"/>
    </source>
</evidence>
<proteinExistence type="predicted"/>
<evidence type="ECO:0008006" key="7">
    <source>
        <dbReference type="Google" id="ProtNLM"/>
    </source>
</evidence>
<dbReference type="SUPFAM" id="SSF56219">
    <property type="entry name" value="DNase I-like"/>
    <property type="match status" value="1"/>
</dbReference>
<evidence type="ECO:0000256" key="1">
    <source>
        <dbReference type="PROSITE-ProRule" id="PRU00047"/>
    </source>
</evidence>
<dbReference type="Pfam" id="PF14529">
    <property type="entry name" value="Exo_endo_phos_2"/>
    <property type="match status" value="1"/>
</dbReference>
<reference evidence="5 6" key="1">
    <citation type="submission" date="2019-08" db="EMBL/GenBank/DDBJ databases">
        <title>Whole genome of Aphis craccivora.</title>
        <authorList>
            <person name="Voronova N.V."/>
            <person name="Shulinski R.S."/>
            <person name="Bandarenka Y.V."/>
            <person name="Zhorov D.G."/>
            <person name="Warner D."/>
        </authorList>
    </citation>
    <scope>NUCLEOTIDE SEQUENCE [LARGE SCALE GENOMIC DNA]</scope>
    <source>
        <strain evidence="5">180601</strain>
        <tissue evidence="5">Whole Body</tissue>
    </source>
</reference>
<comment type="caution">
    <text evidence="5">The sequence shown here is derived from an EMBL/GenBank/DDBJ whole genome shotgun (WGS) entry which is preliminary data.</text>
</comment>
<dbReference type="CDD" id="cd09276">
    <property type="entry name" value="Rnase_HI_RT_non_LTR"/>
    <property type="match status" value="1"/>
</dbReference>
<dbReference type="Pfam" id="PF00078">
    <property type="entry name" value="RVT_1"/>
    <property type="match status" value="1"/>
</dbReference>
<dbReference type="OrthoDB" id="6614157at2759"/>
<feature type="non-terminal residue" evidence="5">
    <location>
        <position position="1481"/>
    </location>
</feature>
<feature type="domain" description="CCHC-type" evidence="3">
    <location>
        <begin position="195"/>
        <end position="210"/>
    </location>
</feature>
<dbReference type="SUPFAM" id="SSF57756">
    <property type="entry name" value="Retrovirus zinc finger-like domains"/>
    <property type="match status" value="1"/>
</dbReference>
<dbReference type="InterPro" id="IPR005135">
    <property type="entry name" value="Endo/exonuclease/phosphatase"/>
</dbReference>
<dbReference type="GO" id="GO:0004523">
    <property type="term" value="F:RNA-DNA hybrid ribonuclease activity"/>
    <property type="evidence" value="ECO:0007669"/>
    <property type="project" value="InterPro"/>
</dbReference>
<feature type="compositionally biased region" description="Polar residues" evidence="2">
    <location>
        <begin position="291"/>
        <end position="303"/>
    </location>
</feature>
<dbReference type="InterPro" id="IPR002156">
    <property type="entry name" value="RNaseH_domain"/>
</dbReference>
<dbReference type="InterPro" id="IPR001878">
    <property type="entry name" value="Znf_CCHC"/>
</dbReference>
<gene>
    <name evidence="5" type="ORF">FWK35_00035123</name>
</gene>
<evidence type="ECO:0000259" key="4">
    <source>
        <dbReference type="PROSITE" id="PS50879"/>
    </source>
</evidence>
<feature type="compositionally biased region" description="Polar residues" evidence="2">
    <location>
        <begin position="358"/>
        <end position="369"/>
    </location>
</feature>
<feature type="compositionally biased region" description="Low complexity" evidence="2">
    <location>
        <begin position="308"/>
        <end position="328"/>
    </location>
</feature>
<dbReference type="InterPro" id="IPR012337">
    <property type="entry name" value="RNaseH-like_sf"/>
</dbReference>
<organism evidence="5 6">
    <name type="scientific">Aphis craccivora</name>
    <name type="common">Cowpea aphid</name>
    <dbReference type="NCBI Taxonomy" id="307492"/>
    <lineage>
        <taxon>Eukaryota</taxon>
        <taxon>Metazoa</taxon>
        <taxon>Ecdysozoa</taxon>
        <taxon>Arthropoda</taxon>
        <taxon>Hexapoda</taxon>
        <taxon>Insecta</taxon>
        <taxon>Pterygota</taxon>
        <taxon>Neoptera</taxon>
        <taxon>Paraneoptera</taxon>
        <taxon>Hemiptera</taxon>
        <taxon>Sternorrhyncha</taxon>
        <taxon>Aphidomorpha</taxon>
        <taxon>Aphidoidea</taxon>
        <taxon>Aphididae</taxon>
        <taxon>Aphidini</taxon>
        <taxon>Aphis</taxon>
        <taxon>Aphis</taxon>
    </lineage>
</organism>
<dbReference type="InterPro" id="IPR052560">
    <property type="entry name" value="RdDP_mobile_element"/>
</dbReference>
<dbReference type="PANTHER" id="PTHR36688">
    <property type="entry name" value="ENDO/EXONUCLEASE/PHOSPHATASE DOMAIN-CONTAINING PROTEIN"/>
    <property type="match status" value="1"/>
</dbReference>
<protein>
    <recommendedName>
        <fullName evidence="7">RNA-directed DNA polymerase</fullName>
    </recommendedName>
</protein>
<dbReference type="Gene3D" id="3.60.10.10">
    <property type="entry name" value="Endonuclease/exonuclease/phosphatase"/>
    <property type="match status" value="1"/>
</dbReference>
<sequence>MTTISDNMDNTNSASQHIRNTATFADIASNVTLPKMNQAIVFNSINNIKQIEYVIAIKNIQFVSRISNNRFCIFFNSQAIMENLLKTHPAIHVNGTEIPIRRLINASKRIILSNVYPTIPNHLILNALHEIGIKTTSQISHMKAGFATEQFAHILSFRRQVYINQDSVSKLPSSITVTLDNTTFRIFITDDTVTCFQCHKTGHFSSQCKNIPEQFNIIDKTETDMEETNDLSSTPNVKKNVSLLPPANVNAQNIYPTQNNVPLTPNQANDYGDLITIDQPKKHSLAEKLKSSSNKTVNVTSLNPVKRPAPSTTSQPPSPKSSHSSNPPLKMKPSNAPEGKTQPSKNPNGNLHKKPKVRTSTSSNDSFYSNIDEGLNPTKDLFNSNPQMSLSLNQFKDFFENSQGCTDLESLCMEHNSSPENIIQIITNIYPVVTIKNEINLLLNKYCPISICLQETNFINDKVCSLKNYTTYYKNRTNAGRASGGVAIYVNSNYHSEEIVINTNLEVVAVNVLIKNSITICNLYLPNSQNFEQSDIQNIINQLPSPYILLGDFNSHSPLWGCSTLDSRGSKIEQTLYSNNDLNILNSGQATRVSAITGHFSAIDLSFSSATITPYIDWDVIPELSSSDHFPIIMTLNHTNSHNHYTRKKKWKLKNVDWNIYQTEIDKNIDSTPWTYTNNVEDKIKLFTDLIINTASDVFELTSYSGKRPPVPWWNKTIKQAIRKKKTAFNRYKRTLDLQDFIQFKKNKALVRYLIKSEKKKSWINFTSSLNSHISPTIMWNKIKTLKGVPFTQIKTLLVGQTVYTDPREITNQIGQFFYSNSSNSSLNPDFLKFKETQESITLPNPTTTTIQGSILNDSITMSELNSSLEGNKSNSCGPDNIPFLFLQNISVKGKILLLELYNNVWLSVRINDHMSDKFDLENGVPQGSPLSILLFQAAINNLPDEIPHPVKSIMFADDTHIYLKGKNIKSMTRQLQDCLNDLTKWCFHSGFIFSPEKTKCIMFTKKKQSSKPKLFLGSTPLPFVNNIKILGLIFDSKLTWKPHISKTKTTTTKSINILKTLSHAEWGAENNILINLYRSLVRSKLDYGSICYTNANPNILKTIDIIHNNGLRVATGAFRSSPILSILSISGEPPLHIRRIKLALKYIARILSSPENSTLPFLTQNRFANTFCSNPYLKKPLGLRMLYEMSHTNIDPNLIIKRECSVVPPWRVPRFLVDTSLADHSKKETLNVIYKNLFNEIMDSFPSKPQIYTDASKTNSGVAIAIIYGEQSITYKLPDNNSIYTAEYFALLEGVHLAIQLPDSTINICTDSLSALNNLKYNLHSSILAIKISNIIEKANKNIRFMWTPGHCGINGNEKADKVAREAVNNPLTETRTYSSLIDIHRNVNTFCTNLWESEWRRTINNKLREIKNTTDYWPKPHTSNRKDEVIINRLRIGHSKISHGHLMCREEPAMCLTCGEPLTVKHLLINCRTHIDIRK</sequence>
<keyword evidence="1" id="KW-0862">Zinc</keyword>
<dbReference type="SMART" id="SM00343">
    <property type="entry name" value="ZnF_C2HC"/>
    <property type="match status" value="2"/>
</dbReference>
<dbReference type="Gene3D" id="3.30.420.10">
    <property type="entry name" value="Ribonuclease H-like superfamily/Ribonuclease H"/>
    <property type="match status" value="1"/>
</dbReference>
<dbReference type="SUPFAM" id="SSF53098">
    <property type="entry name" value="Ribonuclease H-like"/>
    <property type="match status" value="1"/>
</dbReference>
<dbReference type="PROSITE" id="PS50158">
    <property type="entry name" value="ZF_CCHC"/>
    <property type="match status" value="1"/>
</dbReference>
<dbReference type="Pfam" id="PF00075">
    <property type="entry name" value="RNase_H"/>
    <property type="match status" value="1"/>
</dbReference>
<dbReference type="GO" id="GO:0003676">
    <property type="term" value="F:nucleic acid binding"/>
    <property type="evidence" value="ECO:0007669"/>
    <property type="project" value="InterPro"/>
</dbReference>
<name>A0A6G0W1J0_APHCR</name>
<dbReference type="PROSITE" id="PS50879">
    <property type="entry name" value="RNASE_H_1"/>
    <property type="match status" value="1"/>
</dbReference>
<keyword evidence="1" id="KW-0863">Zinc-finger</keyword>
<dbReference type="EMBL" id="VUJU01009511">
    <property type="protein sequence ID" value="KAF0719815.1"/>
    <property type="molecule type" value="Genomic_DNA"/>
</dbReference>
<keyword evidence="1" id="KW-0479">Metal-binding</keyword>
<dbReference type="GO" id="GO:0008270">
    <property type="term" value="F:zinc ion binding"/>
    <property type="evidence" value="ECO:0007669"/>
    <property type="project" value="UniProtKB-KW"/>
</dbReference>
<dbReference type="InterPro" id="IPR000477">
    <property type="entry name" value="RT_dom"/>
</dbReference>
<evidence type="ECO:0000313" key="5">
    <source>
        <dbReference type="EMBL" id="KAF0719815.1"/>
    </source>
</evidence>
<dbReference type="InterPro" id="IPR036691">
    <property type="entry name" value="Endo/exonu/phosph_ase_sf"/>
</dbReference>
<dbReference type="PANTHER" id="PTHR36688:SF2">
    <property type="entry name" value="ENDONUCLEASE_EXONUCLEASE_PHOSPHATASE DOMAIN-CONTAINING PROTEIN"/>
    <property type="match status" value="1"/>
</dbReference>
<keyword evidence="6" id="KW-1185">Reference proteome</keyword>
<evidence type="ECO:0000259" key="3">
    <source>
        <dbReference type="PROSITE" id="PS50158"/>
    </source>
</evidence>
<feature type="domain" description="RNase H type-1" evidence="4">
    <location>
        <begin position="1246"/>
        <end position="1370"/>
    </location>
</feature>
<accession>A0A6G0W1J0</accession>
<dbReference type="InterPro" id="IPR036397">
    <property type="entry name" value="RNaseH_sf"/>
</dbReference>
<evidence type="ECO:0000313" key="6">
    <source>
        <dbReference type="Proteomes" id="UP000478052"/>
    </source>
</evidence>